<feature type="domain" description="DUF5666" evidence="3">
    <location>
        <begin position="254"/>
        <end position="314"/>
    </location>
</feature>
<evidence type="ECO:0000256" key="1">
    <source>
        <dbReference type="SAM" id="MobiDB-lite"/>
    </source>
</evidence>
<feature type="signal peptide" evidence="2">
    <location>
        <begin position="1"/>
        <end position="18"/>
    </location>
</feature>
<feature type="domain" description="DUF5666" evidence="3">
    <location>
        <begin position="337"/>
        <end position="400"/>
    </location>
</feature>
<name>A8GZC7_SHEPA</name>
<dbReference type="Pfam" id="PF18914">
    <property type="entry name" value="DUF5666"/>
    <property type="match status" value="3"/>
</dbReference>
<dbReference type="InterPro" id="IPR043724">
    <property type="entry name" value="DUF5666"/>
</dbReference>
<dbReference type="OrthoDB" id="5592950at2"/>
<proteinExistence type="predicted"/>
<evidence type="ECO:0000313" key="4">
    <source>
        <dbReference type="EMBL" id="ABV85664.1"/>
    </source>
</evidence>
<dbReference type="eggNOG" id="ENOG502ZC5D">
    <property type="taxonomic scope" value="Bacteria"/>
</dbReference>
<feature type="chain" id="PRO_5002723182" description="DUF5666 domain-containing protein" evidence="2">
    <location>
        <begin position="19"/>
        <end position="404"/>
    </location>
</feature>
<organism evidence="4 5">
    <name type="scientific">Shewanella pealeana (strain ATCC 700345 / ANG-SQ1)</name>
    <dbReference type="NCBI Taxonomy" id="398579"/>
    <lineage>
        <taxon>Bacteria</taxon>
        <taxon>Pseudomonadati</taxon>
        <taxon>Pseudomonadota</taxon>
        <taxon>Gammaproteobacteria</taxon>
        <taxon>Alteromonadales</taxon>
        <taxon>Shewanellaceae</taxon>
        <taxon>Shewanella</taxon>
    </lineage>
</organism>
<dbReference type="HOGENOM" id="CLU_058624_0_0_6"/>
<dbReference type="PROSITE" id="PS51257">
    <property type="entry name" value="PROKAR_LIPOPROTEIN"/>
    <property type="match status" value="1"/>
</dbReference>
<dbReference type="STRING" id="398579.Spea_0336"/>
<dbReference type="RefSeq" id="WP_012153605.1">
    <property type="nucleotide sequence ID" value="NC_009901.1"/>
</dbReference>
<dbReference type="Proteomes" id="UP000002608">
    <property type="component" value="Chromosome"/>
</dbReference>
<dbReference type="KEGG" id="spl:Spea_0336"/>
<evidence type="ECO:0000313" key="5">
    <source>
        <dbReference type="Proteomes" id="UP000002608"/>
    </source>
</evidence>
<sequence length="404" mass="42859">MKKIALVSTLALILTACGGGSDSSDNGSGDNGNGGGSIPTVPTAPTAVKGTIDKVDAVQNKVVVNGYSYDVAGVMYGEVKLNINDLQPNMMVQIGGAQKAAAVQVQLEPTITGKVTAIDPVAGTFDVNGMTLTYKLSDEIGLGDWVMVSSLPTADAGYKVLSVIKFDIETEYPGLANSYEVEGRLSSLDESARSFKLGAALTVDYSGTEAHNIEGVLADGQWVEVEGTLVNDLFVATSVEVEDYSDLANDTEVEGIVTWVDAQKAAFELNYQGRFVVNDQTKFEDGPKSKLVQGALVEVTSVKQGTQQVATEVEFDDDNSTGDDNDNVGSWKEFEVEGNVTASDATAKSFVIKGISSSMTVIVDANTQYEDGIRFDTLNQQRIEVEGVVINGQNIAREIEADND</sequence>
<gene>
    <name evidence="4" type="ordered locus">Spea_0336</name>
</gene>
<evidence type="ECO:0000256" key="2">
    <source>
        <dbReference type="SAM" id="SignalP"/>
    </source>
</evidence>
<evidence type="ECO:0000259" key="3">
    <source>
        <dbReference type="Pfam" id="PF18914"/>
    </source>
</evidence>
<dbReference type="AlphaFoldDB" id="A8GZC7"/>
<protein>
    <recommendedName>
        <fullName evidence="3">DUF5666 domain-containing protein</fullName>
    </recommendedName>
</protein>
<reference evidence="4 5" key="1">
    <citation type="submission" date="2007-10" db="EMBL/GenBank/DDBJ databases">
        <title>Complete sequence of Shewanella pealeana ATCC 700345.</title>
        <authorList>
            <consortium name="US DOE Joint Genome Institute"/>
            <person name="Copeland A."/>
            <person name="Lucas S."/>
            <person name="Lapidus A."/>
            <person name="Barry K."/>
            <person name="Glavina del Rio T."/>
            <person name="Dalin E."/>
            <person name="Tice H."/>
            <person name="Pitluck S."/>
            <person name="Chertkov O."/>
            <person name="Brettin T."/>
            <person name="Bruce D."/>
            <person name="Detter J.C."/>
            <person name="Han C."/>
            <person name="Schmutz J."/>
            <person name="Larimer F."/>
            <person name="Land M."/>
            <person name="Hauser L."/>
            <person name="Kyrpides N."/>
            <person name="Kim E."/>
            <person name="Zhao J.-S.Z."/>
            <person name="Manno D."/>
            <person name="Hawari J."/>
            <person name="Richardson P."/>
        </authorList>
    </citation>
    <scope>NUCLEOTIDE SEQUENCE [LARGE SCALE GENOMIC DNA]</scope>
    <source>
        <strain evidence="5">ATCC 700345 / ANG-SQ1</strain>
    </source>
</reference>
<feature type="region of interest" description="Disordered" evidence="1">
    <location>
        <begin position="21"/>
        <end position="43"/>
    </location>
</feature>
<keyword evidence="2" id="KW-0732">Signal</keyword>
<dbReference type="EMBL" id="CP000851">
    <property type="protein sequence ID" value="ABV85664.1"/>
    <property type="molecule type" value="Genomic_DNA"/>
</dbReference>
<feature type="domain" description="DUF5666" evidence="3">
    <location>
        <begin position="183"/>
        <end position="240"/>
    </location>
</feature>
<keyword evidence="5" id="KW-1185">Reference proteome</keyword>
<accession>A8GZC7</accession>